<gene>
    <name evidence="2" type="ORF">AWC38_SpisGene16581</name>
</gene>
<name>A0A2B4RS09_STYPI</name>
<dbReference type="AlphaFoldDB" id="A0A2B4RS09"/>
<dbReference type="Proteomes" id="UP000225706">
    <property type="component" value="Unassembled WGS sequence"/>
</dbReference>
<proteinExistence type="predicted"/>
<dbReference type="OrthoDB" id="10042460at2759"/>
<evidence type="ECO:0000313" key="3">
    <source>
        <dbReference type="Proteomes" id="UP000225706"/>
    </source>
</evidence>
<evidence type="ECO:0000313" key="2">
    <source>
        <dbReference type="EMBL" id="PFX19022.1"/>
    </source>
</evidence>
<organism evidence="2 3">
    <name type="scientific">Stylophora pistillata</name>
    <name type="common">Smooth cauliflower coral</name>
    <dbReference type="NCBI Taxonomy" id="50429"/>
    <lineage>
        <taxon>Eukaryota</taxon>
        <taxon>Metazoa</taxon>
        <taxon>Cnidaria</taxon>
        <taxon>Anthozoa</taxon>
        <taxon>Hexacorallia</taxon>
        <taxon>Scleractinia</taxon>
        <taxon>Astrocoeniina</taxon>
        <taxon>Pocilloporidae</taxon>
        <taxon>Stylophora</taxon>
    </lineage>
</organism>
<keyword evidence="3" id="KW-1185">Reference proteome</keyword>
<sequence length="479" mass="54757">MRNKTTFYTSSSAEWSGAANSDKKMSSALNIHRGSSESVNVPILRAAEVGERWPILLWFYFKTLGLYHSGFLVCSKLCNRCIKSKKHTAFYYTDNQCKVCDSLTWDYKGVPTVITDHEIGSSFLNHCGSGFLSLVWLLLITGITLANIVLLITSYANSGCDIVHVLAWIGMKLLLYVGPFTCLISVVHTTWPTMFMGSWSNALAVEFLVHRMRFVNMKDKQFAGYALFVGSLAVMCTQCLKIAAPYFDPELVSPMVANETLSSLTTLVPLHFFVIVEGYINFGGFCYLVYLLRCSYESEIKLVTKFLRENINNIDLCRARLAEAFDAFHKFREFSSGWIALNLILCTVCLFLELHVWIVKTNPLPFFQYLHSLLLLFFLMLPIISLGNVDVDYLWNRLVRQVSRQRRSEQEDCWDKVMQFLLEQRAGARPWRAVLAFFLSAIAVFSAIQFRLWSNNQKIVNVYTMTNGSLSLMQQFHYS</sequence>
<feature type="transmembrane region" description="Helical" evidence="1">
    <location>
        <begin position="131"/>
        <end position="153"/>
    </location>
</feature>
<keyword evidence="1" id="KW-0812">Transmembrane</keyword>
<feature type="transmembrane region" description="Helical" evidence="1">
    <location>
        <begin position="222"/>
        <end position="247"/>
    </location>
</feature>
<protein>
    <submittedName>
        <fullName evidence="2">Uncharacterized protein</fullName>
    </submittedName>
</protein>
<feature type="transmembrane region" description="Helical" evidence="1">
    <location>
        <begin position="433"/>
        <end position="453"/>
    </location>
</feature>
<evidence type="ECO:0000256" key="1">
    <source>
        <dbReference type="SAM" id="Phobius"/>
    </source>
</evidence>
<feature type="transmembrane region" description="Helical" evidence="1">
    <location>
        <begin position="370"/>
        <end position="395"/>
    </location>
</feature>
<feature type="transmembrane region" description="Helical" evidence="1">
    <location>
        <begin position="165"/>
        <end position="187"/>
    </location>
</feature>
<reference evidence="3" key="1">
    <citation type="journal article" date="2017" name="bioRxiv">
        <title>Comparative analysis of the genomes of Stylophora pistillata and Acropora digitifera provides evidence for extensive differences between species of corals.</title>
        <authorList>
            <person name="Voolstra C.R."/>
            <person name="Li Y."/>
            <person name="Liew Y.J."/>
            <person name="Baumgarten S."/>
            <person name="Zoccola D."/>
            <person name="Flot J.-F."/>
            <person name="Tambutte S."/>
            <person name="Allemand D."/>
            <person name="Aranda M."/>
        </authorList>
    </citation>
    <scope>NUCLEOTIDE SEQUENCE [LARGE SCALE GENOMIC DNA]</scope>
</reference>
<comment type="caution">
    <text evidence="2">The sequence shown here is derived from an EMBL/GenBank/DDBJ whole genome shotgun (WGS) entry which is preliminary data.</text>
</comment>
<keyword evidence="1" id="KW-1133">Transmembrane helix</keyword>
<accession>A0A2B4RS09</accession>
<feature type="transmembrane region" description="Helical" evidence="1">
    <location>
        <begin position="338"/>
        <end position="358"/>
    </location>
</feature>
<feature type="transmembrane region" description="Helical" evidence="1">
    <location>
        <begin position="267"/>
        <end position="292"/>
    </location>
</feature>
<dbReference type="EMBL" id="LSMT01000380">
    <property type="protein sequence ID" value="PFX19022.1"/>
    <property type="molecule type" value="Genomic_DNA"/>
</dbReference>
<keyword evidence="1" id="KW-0472">Membrane</keyword>